<evidence type="ECO:0000313" key="2">
    <source>
        <dbReference type="EMBL" id="VYS98487.1"/>
    </source>
</evidence>
<dbReference type="InterPro" id="IPR013830">
    <property type="entry name" value="SGNH_hydro"/>
</dbReference>
<evidence type="ECO:0000259" key="1">
    <source>
        <dbReference type="Pfam" id="PF13472"/>
    </source>
</evidence>
<dbReference type="SUPFAM" id="SSF52266">
    <property type="entry name" value="SGNH hydrolase"/>
    <property type="match status" value="1"/>
</dbReference>
<dbReference type="InterPro" id="IPR051532">
    <property type="entry name" value="Ester_Hydrolysis_Enzymes"/>
</dbReference>
<dbReference type="InterPro" id="IPR036514">
    <property type="entry name" value="SGNH_hydro_sf"/>
</dbReference>
<reference evidence="2" key="1">
    <citation type="submission" date="2019-11" db="EMBL/GenBank/DDBJ databases">
        <authorList>
            <person name="Feng L."/>
        </authorList>
    </citation>
    <scope>NUCLEOTIDE SEQUENCE</scope>
    <source>
        <strain evidence="2">BgluceraseaLFYP119</strain>
    </source>
</reference>
<gene>
    <name evidence="2" type="ORF">BGLFYP119_01360</name>
</gene>
<sequence length="198" mass="22827">MAETIVCYGDSNTYGYDPRSFMGERYPKEIRWTGLLEKHTGWEIRNCGVNGRCIPHDPSQIRFALEQARGWRRENSPVWLWIMLGTNDLLTEPGFTAWDVAARMENFLELLLSQTGEGELPMALIVPPPLEYGAWVNEERLYGESRKLEEAYKKTAEKLGIGFVPTKDWEISLVFDGVHFSEKGHKRFAEKILETVKK</sequence>
<proteinExistence type="predicted"/>
<dbReference type="RefSeq" id="WP_156353689.1">
    <property type="nucleotide sequence ID" value="NZ_CACRST010000011.1"/>
</dbReference>
<dbReference type="EMBL" id="CACRST010000011">
    <property type="protein sequence ID" value="VYS98487.1"/>
    <property type="molecule type" value="Genomic_DNA"/>
</dbReference>
<protein>
    <submittedName>
        <fullName evidence="2">GDSL-like Lipase/Acylhydrolase</fullName>
    </submittedName>
</protein>
<dbReference type="PANTHER" id="PTHR30383">
    <property type="entry name" value="THIOESTERASE 1/PROTEASE 1/LYSOPHOSPHOLIPASE L1"/>
    <property type="match status" value="1"/>
</dbReference>
<dbReference type="GO" id="GO:0016787">
    <property type="term" value="F:hydrolase activity"/>
    <property type="evidence" value="ECO:0007669"/>
    <property type="project" value="UniProtKB-KW"/>
</dbReference>
<name>A0A6N2SY45_9FIRM</name>
<dbReference type="Gene3D" id="3.40.50.1110">
    <property type="entry name" value="SGNH hydrolase"/>
    <property type="match status" value="1"/>
</dbReference>
<dbReference type="PANTHER" id="PTHR30383:SF29">
    <property type="entry name" value="SGNH HYDROLASE-TYPE ESTERASE DOMAIN-CONTAINING PROTEIN"/>
    <property type="match status" value="1"/>
</dbReference>
<dbReference type="AlphaFoldDB" id="A0A6N2SY45"/>
<organism evidence="2">
    <name type="scientific">Blautia glucerasea</name>
    <dbReference type="NCBI Taxonomy" id="536633"/>
    <lineage>
        <taxon>Bacteria</taxon>
        <taxon>Bacillati</taxon>
        <taxon>Bacillota</taxon>
        <taxon>Clostridia</taxon>
        <taxon>Lachnospirales</taxon>
        <taxon>Lachnospiraceae</taxon>
        <taxon>Blautia</taxon>
    </lineage>
</organism>
<keyword evidence="2" id="KW-0378">Hydrolase</keyword>
<dbReference type="Pfam" id="PF13472">
    <property type="entry name" value="Lipase_GDSL_2"/>
    <property type="match status" value="1"/>
</dbReference>
<accession>A0A6N2SY45</accession>
<feature type="domain" description="SGNH hydrolase-type esterase" evidence="1">
    <location>
        <begin position="7"/>
        <end position="187"/>
    </location>
</feature>